<protein>
    <submittedName>
        <fullName evidence="2">Uncharacterized protein</fullName>
    </submittedName>
</protein>
<keyword evidence="3" id="KW-1185">Reference proteome</keyword>
<feature type="compositionally biased region" description="Low complexity" evidence="1">
    <location>
        <begin position="137"/>
        <end position="149"/>
    </location>
</feature>
<organism evidence="2 3">
    <name type="scientific">Porphyra umbilicalis</name>
    <name type="common">Purple laver</name>
    <name type="synonym">Red alga</name>
    <dbReference type="NCBI Taxonomy" id="2786"/>
    <lineage>
        <taxon>Eukaryota</taxon>
        <taxon>Rhodophyta</taxon>
        <taxon>Bangiophyceae</taxon>
        <taxon>Bangiales</taxon>
        <taxon>Bangiaceae</taxon>
        <taxon>Porphyra</taxon>
    </lineage>
</organism>
<feature type="region of interest" description="Disordered" evidence="1">
    <location>
        <begin position="1"/>
        <end position="151"/>
    </location>
</feature>
<gene>
    <name evidence="2" type="ORF">BU14_0415s0003</name>
</gene>
<dbReference type="AlphaFoldDB" id="A0A1X6NVL7"/>
<dbReference type="Proteomes" id="UP000218209">
    <property type="component" value="Unassembled WGS sequence"/>
</dbReference>
<evidence type="ECO:0000256" key="1">
    <source>
        <dbReference type="SAM" id="MobiDB-lite"/>
    </source>
</evidence>
<sequence>MSAPPSPPPSGNAETGGAAEPPPSRRATADGGAPEARGGAAPVWPAATPPEAGRSAAVQTPLTAPAAASTVSTAGAPRAVAAVPSPPSLPRGAARDHPSGVRAPARASLTVTLATPAAVDGRPQADAAHRAGRSRPSRPSGGPARGVAGDARRAASWVLTAPSGAGGTRGRDPVAAACAAAGFDADTLARWARPLHMWPGAYVGPIVSGVLAAAAHRLGDAVARHGGGGSWHAAYAMDCWRANADHALRECRRVVDARASVMGVVAQMRAVTEVAAAERTPAAAMSAPVVTTSLSSQLSRLVATEDGVARSARWVLANAPPAVDALPPGVGRAERPPGAVSSLFAFYARSGRSPPPSLPTVAGRMLAGGHAVPPFLFFAGLALAARAVVAGTDGLTVTAATGGRLLAAGVAVAADGGRWGAKKHGDAAWAAAGVTADDEREVLGWTFGQLVWADVAVMDEVDVAAWAHVVAVLHDVYGHGRSR</sequence>
<accession>A0A1X6NVL7</accession>
<feature type="compositionally biased region" description="Pro residues" evidence="1">
    <location>
        <begin position="1"/>
        <end position="10"/>
    </location>
</feature>
<name>A0A1X6NVL7_PORUM</name>
<evidence type="ECO:0000313" key="2">
    <source>
        <dbReference type="EMBL" id="OSX72658.1"/>
    </source>
</evidence>
<reference evidence="2 3" key="1">
    <citation type="submission" date="2017-03" db="EMBL/GenBank/DDBJ databases">
        <title>WGS assembly of Porphyra umbilicalis.</title>
        <authorList>
            <person name="Brawley S.H."/>
            <person name="Blouin N.A."/>
            <person name="Ficko-Blean E."/>
            <person name="Wheeler G.L."/>
            <person name="Lohr M."/>
            <person name="Goodson H.V."/>
            <person name="Jenkins J.W."/>
            <person name="Blaby-Haas C.E."/>
            <person name="Helliwell K.E."/>
            <person name="Chan C."/>
            <person name="Marriage T."/>
            <person name="Bhattacharya D."/>
            <person name="Klein A.S."/>
            <person name="Badis Y."/>
            <person name="Brodie J."/>
            <person name="Cao Y."/>
            <person name="Collen J."/>
            <person name="Dittami S.M."/>
            <person name="Gachon C.M."/>
            <person name="Green B.R."/>
            <person name="Karpowicz S."/>
            <person name="Kim J.W."/>
            <person name="Kudahl U."/>
            <person name="Lin S."/>
            <person name="Michel G."/>
            <person name="Mittag M."/>
            <person name="Olson B.J."/>
            <person name="Pangilinan J."/>
            <person name="Peng Y."/>
            <person name="Qiu H."/>
            <person name="Shu S."/>
            <person name="Singer J.T."/>
            <person name="Smith A.G."/>
            <person name="Sprecher B.N."/>
            <person name="Wagner V."/>
            <person name="Wang W."/>
            <person name="Wang Z.-Y."/>
            <person name="Yan J."/>
            <person name="Yarish C."/>
            <person name="Zoeuner-Riek S."/>
            <person name="Zhuang Y."/>
            <person name="Zou Y."/>
            <person name="Lindquist E.A."/>
            <person name="Grimwood J."/>
            <person name="Barry K."/>
            <person name="Rokhsar D.S."/>
            <person name="Schmutz J."/>
            <person name="Stiller J.W."/>
            <person name="Grossman A.R."/>
            <person name="Prochnik S.E."/>
        </authorList>
    </citation>
    <scope>NUCLEOTIDE SEQUENCE [LARGE SCALE GENOMIC DNA]</scope>
    <source>
        <strain evidence="2">4086291</strain>
    </source>
</reference>
<proteinExistence type="predicted"/>
<feature type="compositionally biased region" description="Low complexity" evidence="1">
    <location>
        <begin position="60"/>
        <end position="83"/>
    </location>
</feature>
<evidence type="ECO:0000313" key="3">
    <source>
        <dbReference type="Proteomes" id="UP000218209"/>
    </source>
</evidence>
<dbReference type="EMBL" id="KV919046">
    <property type="protein sequence ID" value="OSX72658.1"/>
    <property type="molecule type" value="Genomic_DNA"/>
</dbReference>
<feature type="compositionally biased region" description="Low complexity" evidence="1">
    <location>
        <begin position="29"/>
        <end position="41"/>
    </location>
</feature>